<organism evidence="2 3">
    <name type="scientific">Panicum virgatum</name>
    <name type="common">Blackwell switchgrass</name>
    <dbReference type="NCBI Taxonomy" id="38727"/>
    <lineage>
        <taxon>Eukaryota</taxon>
        <taxon>Viridiplantae</taxon>
        <taxon>Streptophyta</taxon>
        <taxon>Embryophyta</taxon>
        <taxon>Tracheophyta</taxon>
        <taxon>Spermatophyta</taxon>
        <taxon>Magnoliopsida</taxon>
        <taxon>Liliopsida</taxon>
        <taxon>Poales</taxon>
        <taxon>Poaceae</taxon>
        <taxon>PACMAD clade</taxon>
        <taxon>Panicoideae</taxon>
        <taxon>Panicodae</taxon>
        <taxon>Paniceae</taxon>
        <taxon>Panicinae</taxon>
        <taxon>Panicum</taxon>
        <taxon>Panicum sect. Hiantes</taxon>
    </lineage>
</organism>
<sequence>MEAPLPVDSAGTRRGGGRSGPGPPHPAPGGGSGQPPLLLAGDGAGGGGEGGGEMENRERRQRRERFLFWGPPLATATALKRAVTAARRGAGRRGSLAGSGVTPESPWRGRSGKGRGGERR</sequence>
<name>A0A8T0VDN0_PANVG</name>
<proteinExistence type="predicted"/>
<accession>A0A8T0VDN0</accession>
<protein>
    <submittedName>
        <fullName evidence="2">Uncharacterized protein</fullName>
    </submittedName>
</protein>
<feature type="compositionally biased region" description="Low complexity" evidence="1">
    <location>
        <begin position="84"/>
        <end position="101"/>
    </location>
</feature>
<evidence type="ECO:0000313" key="3">
    <source>
        <dbReference type="Proteomes" id="UP000823388"/>
    </source>
</evidence>
<gene>
    <name evidence="2" type="ORF">PVAP13_2NG222012</name>
</gene>
<feature type="compositionally biased region" description="Gly residues" evidence="1">
    <location>
        <begin position="42"/>
        <end position="53"/>
    </location>
</feature>
<feature type="region of interest" description="Disordered" evidence="1">
    <location>
        <begin position="1"/>
        <end position="68"/>
    </location>
</feature>
<feature type="region of interest" description="Disordered" evidence="1">
    <location>
        <begin position="84"/>
        <end position="120"/>
    </location>
</feature>
<keyword evidence="3" id="KW-1185">Reference proteome</keyword>
<dbReference type="AlphaFoldDB" id="A0A8T0VDN0"/>
<comment type="caution">
    <text evidence="2">The sequence shown here is derived from an EMBL/GenBank/DDBJ whole genome shotgun (WGS) entry which is preliminary data.</text>
</comment>
<reference evidence="2" key="1">
    <citation type="submission" date="2020-05" db="EMBL/GenBank/DDBJ databases">
        <title>WGS assembly of Panicum virgatum.</title>
        <authorList>
            <person name="Lovell J.T."/>
            <person name="Jenkins J."/>
            <person name="Shu S."/>
            <person name="Juenger T.E."/>
            <person name="Schmutz J."/>
        </authorList>
    </citation>
    <scope>NUCLEOTIDE SEQUENCE</scope>
    <source>
        <strain evidence="2">AP13</strain>
    </source>
</reference>
<dbReference type="Proteomes" id="UP000823388">
    <property type="component" value="Chromosome 2N"/>
</dbReference>
<evidence type="ECO:0000256" key="1">
    <source>
        <dbReference type="SAM" id="MobiDB-lite"/>
    </source>
</evidence>
<evidence type="ECO:0000313" key="2">
    <source>
        <dbReference type="EMBL" id="KAG2634462.1"/>
    </source>
</evidence>
<dbReference type="EMBL" id="CM029040">
    <property type="protein sequence ID" value="KAG2634462.1"/>
    <property type="molecule type" value="Genomic_DNA"/>
</dbReference>